<name>A0AAV4PRK1_CAEEX</name>
<reference evidence="1 2" key="1">
    <citation type="submission" date="2021-06" db="EMBL/GenBank/DDBJ databases">
        <title>Caerostris extrusa draft genome.</title>
        <authorList>
            <person name="Kono N."/>
            <person name="Arakawa K."/>
        </authorList>
    </citation>
    <scope>NUCLEOTIDE SEQUENCE [LARGE SCALE GENOMIC DNA]</scope>
</reference>
<dbReference type="EMBL" id="BPLR01004985">
    <property type="protein sequence ID" value="GIX98933.1"/>
    <property type="molecule type" value="Genomic_DNA"/>
</dbReference>
<gene>
    <name evidence="1" type="ORF">CEXT_201661</name>
</gene>
<dbReference type="AlphaFoldDB" id="A0AAV4PRK1"/>
<evidence type="ECO:0000313" key="2">
    <source>
        <dbReference type="Proteomes" id="UP001054945"/>
    </source>
</evidence>
<keyword evidence="2" id="KW-1185">Reference proteome</keyword>
<proteinExistence type="predicted"/>
<evidence type="ECO:0000313" key="1">
    <source>
        <dbReference type="EMBL" id="GIX98933.1"/>
    </source>
</evidence>
<comment type="caution">
    <text evidence="1">The sequence shown here is derived from an EMBL/GenBank/DDBJ whole genome shotgun (WGS) entry which is preliminary data.</text>
</comment>
<sequence>MRLVTVLDMAECSGARRGVSADRTLRHIGAELGLGEFSTTEATMMPPELRPRPARCQRQALRAAGQRSLRSC</sequence>
<accession>A0AAV4PRK1</accession>
<dbReference type="Proteomes" id="UP001054945">
    <property type="component" value="Unassembled WGS sequence"/>
</dbReference>
<organism evidence="1 2">
    <name type="scientific">Caerostris extrusa</name>
    <name type="common">Bark spider</name>
    <name type="synonym">Caerostris bankana</name>
    <dbReference type="NCBI Taxonomy" id="172846"/>
    <lineage>
        <taxon>Eukaryota</taxon>
        <taxon>Metazoa</taxon>
        <taxon>Ecdysozoa</taxon>
        <taxon>Arthropoda</taxon>
        <taxon>Chelicerata</taxon>
        <taxon>Arachnida</taxon>
        <taxon>Araneae</taxon>
        <taxon>Araneomorphae</taxon>
        <taxon>Entelegynae</taxon>
        <taxon>Araneoidea</taxon>
        <taxon>Araneidae</taxon>
        <taxon>Caerostris</taxon>
    </lineage>
</organism>
<protein>
    <submittedName>
        <fullName evidence="1">Uncharacterized protein</fullName>
    </submittedName>
</protein>